<name>A0A0F4PN91_9GAMM</name>
<dbReference type="OrthoDB" id="5489581at2"/>
<evidence type="ECO:0008006" key="5">
    <source>
        <dbReference type="Google" id="ProtNLM"/>
    </source>
</evidence>
<keyword evidence="2" id="KW-0812">Transmembrane</keyword>
<dbReference type="Proteomes" id="UP000033664">
    <property type="component" value="Unassembled WGS sequence"/>
</dbReference>
<reference evidence="3 4" key="1">
    <citation type="journal article" date="2015" name="BMC Genomics">
        <title>Genome mining reveals unlocked bioactive potential of marine Gram-negative bacteria.</title>
        <authorList>
            <person name="Machado H."/>
            <person name="Sonnenschein E.C."/>
            <person name="Melchiorsen J."/>
            <person name="Gram L."/>
        </authorList>
    </citation>
    <scope>NUCLEOTIDE SEQUENCE [LARGE SCALE GENOMIC DNA]</scope>
    <source>
        <strain evidence="3 4">S3137</strain>
    </source>
</reference>
<keyword evidence="1" id="KW-0175">Coiled coil</keyword>
<organism evidence="3 4">
    <name type="scientific">Pseudoalteromonas ruthenica</name>
    <dbReference type="NCBI Taxonomy" id="151081"/>
    <lineage>
        <taxon>Bacteria</taxon>
        <taxon>Pseudomonadati</taxon>
        <taxon>Pseudomonadota</taxon>
        <taxon>Gammaproteobacteria</taxon>
        <taxon>Alteromonadales</taxon>
        <taxon>Pseudoalteromonadaceae</taxon>
        <taxon>Pseudoalteromonas</taxon>
    </lineage>
</organism>
<comment type="caution">
    <text evidence="3">The sequence shown here is derived from an EMBL/GenBank/DDBJ whole genome shotgun (WGS) entry which is preliminary data.</text>
</comment>
<feature type="coiled-coil region" evidence="1">
    <location>
        <begin position="46"/>
        <end position="115"/>
    </location>
</feature>
<keyword evidence="4" id="KW-1185">Reference proteome</keyword>
<keyword evidence="2" id="KW-1133">Transmembrane helix</keyword>
<gene>
    <name evidence="3" type="ORF">TW72_17925</name>
</gene>
<evidence type="ECO:0000256" key="1">
    <source>
        <dbReference type="SAM" id="Coils"/>
    </source>
</evidence>
<dbReference type="AlphaFoldDB" id="A0A0F4PN91"/>
<dbReference type="eggNOG" id="COG2304">
    <property type="taxonomic scope" value="Bacteria"/>
</dbReference>
<evidence type="ECO:0000313" key="4">
    <source>
        <dbReference type="Proteomes" id="UP000033664"/>
    </source>
</evidence>
<dbReference type="GeneID" id="58230377"/>
<feature type="transmembrane region" description="Helical" evidence="2">
    <location>
        <begin position="12"/>
        <end position="32"/>
    </location>
</feature>
<proteinExistence type="predicted"/>
<dbReference type="EMBL" id="JXXZ01000020">
    <property type="protein sequence ID" value="KJY95989.1"/>
    <property type="molecule type" value="Genomic_DNA"/>
</dbReference>
<accession>A0A0F4PN91</accession>
<keyword evidence="2" id="KW-0472">Membrane</keyword>
<dbReference type="PATRIC" id="fig|151081.8.peg.2110"/>
<evidence type="ECO:0000256" key="2">
    <source>
        <dbReference type="SAM" id="Phobius"/>
    </source>
</evidence>
<dbReference type="InterPro" id="IPR036465">
    <property type="entry name" value="vWFA_dom_sf"/>
</dbReference>
<evidence type="ECO:0000313" key="3">
    <source>
        <dbReference type="EMBL" id="KJY95989.1"/>
    </source>
</evidence>
<dbReference type="SUPFAM" id="SSF53300">
    <property type="entry name" value="vWA-like"/>
    <property type="match status" value="1"/>
</dbReference>
<dbReference type="RefSeq" id="WP_045979531.1">
    <property type="nucleotide sequence ID" value="NZ_JXXY01000009.1"/>
</dbReference>
<protein>
    <recommendedName>
        <fullName evidence="5">VWA domain-containing protein</fullName>
    </recommendedName>
</protein>
<sequence>MKRREPIEIFSLSFLDIISCAFGAVVMLILLAKNADQGEYNDAGQVANLVIALDGAEQQLQQLQQALKQSEQALAQAQAQGASNASQQRALEAQVARAKNNVQQLSDAASGLEQSLIERQRAAISAAQAPARDDEVGGIPVDSNYVVFIIDTSGSMKTIWPRVLTTLDEVLNNHPQVTGFQVLSDNGDVLGGSQLGSWRSDSKAQRAGVLRGLQHWSGSSNSSPVEGIAASLKAYARYQGDLALYVFGDDYTGTSYDAALAQINRLNRNHGNQPIARIHGIAFKRHSGASRDMIKFSTLMREVARQNNGTFMGL</sequence>